<dbReference type="Proteomes" id="UP001056120">
    <property type="component" value="Linkage Group LG14"/>
</dbReference>
<comment type="caution">
    <text evidence="1">The sequence shown here is derived from an EMBL/GenBank/DDBJ whole genome shotgun (WGS) entry which is preliminary data.</text>
</comment>
<organism evidence="1 2">
    <name type="scientific">Smallanthus sonchifolius</name>
    <dbReference type="NCBI Taxonomy" id="185202"/>
    <lineage>
        <taxon>Eukaryota</taxon>
        <taxon>Viridiplantae</taxon>
        <taxon>Streptophyta</taxon>
        <taxon>Embryophyta</taxon>
        <taxon>Tracheophyta</taxon>
        <taxon>Spermatophyta</taxon>
        <taxon>Magnoliopsida</taxon>
        <taxon>eudicotyledons</taxon>
        <taxon>Gunneridae</taxon>
        <taxon>Pentapetalae</taxon>
        <taxon>asterids</taxon>
        <taxon>campanulids</taxon>
        <taxon>Asterales</taxon>
        <taxon>Asteraceae</taxon>
        <taxon>Asteroideae</taxon>
        <taxon>Heliantheae alliance</taxon>
        <taxon>Millerieae</taxon>
        <taxon>Smallanthus</taxon>
    </lineage>
</organism>
<evidence type="ECO:0000313" key="2">
    <source>
        <dbReference type="Proteomes" id="UP001056120"/>
    </source>
</evidence>
<protein>
    <submittedName>
        <fullName evidence="1">Uncharacterized protein</fullName>
    </submittedName>
</protein>
<keyword evidence="2" id="KW-1185">Reference proteome</keyword>
<accession>A0ACB9GN74</accession>
<name>A0ACB9GN74_9ASTR</name>
<dbReference type="EMBL" id="CM042031">
    <property type="protein sequence ID" value="KAI3784949.1"/>
    <property type="molecule type" value="Genomic_DNA"/>
</dbReference>
<sequence>MVISSLLYYFHSFPCRPDESGRSFHCVTWTSPPAIHHRPRRSFHTGRTTTTVVRPGRRRPPAQTPPSLFTQAPVTVPVRFFCLPPLILNHLILIASEGLKHHVFEVSLVDLQNDEDHAYIRKIRLRDEDLMNMLFSFLEPEHPHSTLLAGYFSKVVVCLLLRKTLSLMNYVQVLIRLIGGDEHLYTSYVDSMQWLEDTDALEMIVD</sequence>
<proteinExistence type="predicted"/>
<evidence type="ECO:0000313" key="1">
    <source>
        <dbReference type="EMBL" id="KAI3784949.1"/>
    </source>
</evidence>
<gene>
    <name evidence="1" type="ORF">L1987_44057</name>
</gene>
<reference evidence="1 2" key="2">
    <citation type="journal article" date="2022" name="Mol. Ecol. Resour.">
        <title>The genomes of chicory, endive, great burdock and yacon provide insights into Asteraceae paleo-polyploidization history and plant inulin production.</title>
        <authorList>
            <person name="Fan W."/>
            <person name="Wang S."/>
            <person name="Wang H."/>
            <person name="Wang A."/>
            <person name="Jiang F."/>
            <person name="Liu H."/>
            <person name="Zhao H."/>
            <person name="Xu D."/>
            <person name="Zhang Y."/>
        </authorList>
    </citation>
    <scope>NUCLEOTIDE SEQUENCE [LARGE SCALE GENOMIC DNA]</scope>
    <source>
        <strain evidence="2">cv. Yunnan</strain>
        <tissue evidence="1">Leaves</tissue>
    </source>
</reference>
<reference evidence="2" key="1">
    <citation type="journal article" date="2022" name="Mol. Ecol. Resour.">
        <title>The genomes of chicory, endive, great burdock and yacon provide insights into Asteraceae palaeo-polyploidization history and plant inulin production.</title>
        <authorList>
            <person name="Fan W."/>
            <person name="Wang S."/>
            <person name="Wang H."/>
            <person name="Wang A."/>
            <person name="Jiang F."/>
            <person name="Liu H."/>
            <person name="Zhao H."/>
            <person name="Xu D."/>
            <person name="Zhang Y."/>
        </authorList>
    </citation>
    <scope>NUCLEOTIDE SEQUENCE [LARGE SCALE GENOMIC DNA]</scope>
    <source>
        <strain evidence="2">cv. Yunnan</strain>
    </source>
</reference>